<dbReference type="Proteomes" id="UP001318860">
    <property type="component" value="Unassembled WGS sequence"/>
</dbReference>
<name>A0ABR0VFR0_REHGL</name>
<sequence length="317" mass="35161">MKNITEEDHHDVKQIPEMSLLLKEPENAASMDLYVDTPLSILSNVRAHAFEGILLGPQPPQASPGSSDCVESEPDGSYSQWHRRDQFLFSWLLSTISESMLGHVSRCTTSADLWSVLETLFHSQSKARVLHLRNLLLNTKKGDSSIEEYFLKMKGIVDNLHAAGKIISDDDLVSYILAGCGSEYEAVIVNLSSRAGDISLQDAQFALQTHEMRLQQLSQSVVPSVDISTNFQSPSANVMFNGAFRRGADNFTPRGGMPFFRGRGRGRFGKNRTVCQICGKSNHIASKCFKRFDSTFQGLNFNSARSTCCSFLCSIFS</sequence>
<organism evidence="2 3">
    <name type="scientific">Rehmannia glutinosa</name>
    <name type="common">Chinese foxglove</name>
    <dbReference type="NCBI Taxonomy" id="99300"/>
    <lineage>
        <taxon>Eukaryota</taxon>
        <taxon>Viridiplantae</taxon>
        <taxon>Streptophyta</taxon>
        <taxon>Embryophyta</taxon>
        <taxon>Tracheophyta</taxon>
        <taxon>Spermatophyta</taxon>
        <taxon>Magnoliopsida</taxon>
        <taxon>eudicotyledons</taxon>
        <taxon>Gunneridae</taxon>
        <taxon>Pentapetalae</taxon>
        <taxon>asterids</taxon>
        <taxon>lamiids</taxon>
        <taxon>Lamiales</taxon>
        <taxon>Orobanchaceae</taxon>
        <taxon>Rehmannieae</taxon>
        <taxon>Rehmannia</taxon>
    </lineage>
</organism>
<protein>
    <submittedName>
        <fullName evidence="2">Uncharacterized protein</fullName>
    </submittedName>
</protein>
<evidence type="ECO:0000256" key="1">
    <source>
        <dbReference type="SAM" id="MobiDB-lite"/>
    </source>
</evidence>
<dbReference type="Pfam" id="PF14223">
    <property type="entry name" value="Retrotran_gag_2"/>
    <property type="match status" value="1"/>
</dbReference>
<accession>A0ABR0VFR0</accession>
<reference evidence="2 3" key="1">
    <citation type="journal article" date="2021" name="Comput. Struct. Biotechnol. J.">
        <title>De novo genome assembly of the potent medicinal plant Rehmannia glutinosa using nanopore technology.</title>
        <authorList>
            <person name="Ma L."/>
            <person name="Dong C."/>
            <person name="Song C."/>
            <person name="Wang X."/>
            <person name="Zheng X."/>
            <person name="Niu Y."/>
            <person name="Chen S."/>
            <person name="Feng W."/>
        </authorList>
    </citation>
    <scope>NUCLEOTIDE SEQUENCE [LARGE SCALE GENOMIC DNA]</scope>
    <source>
        <strain evidence="2">DH-2019</strain>
    </source>
</reference>
<feature type="region of interest" description="Disordered" evidence="1">
    <location>
        <begin position="56"/>
        <end position="75"/>
    </location>
</feature>
<keyword evidence="3" id="KW-1185">Reference proteome</keyword>
<comment type="caution">
    <text evidence="2">The sequence shown here is derived from an EMBL/GenBank/DDBJ whole genome shotgun (WGS) entry which is preliminary data.</text>
</comment>
<dbReference type="EMBL" id="JABTTQ020001225">
    <property type="protein sequence ID" value="KAK6133200.1"/>
    <property type="molecule type" value="Genomic_DNA"/>
</dbReference>
<dbReference type="PANTHER" id="PTHR47481:SF28">
    <property type="entry name" value="RETROTRANSPOSON COPIA-LIKE N-TERMINAL DOMAIN-CONTAINING PROTEIN"/>
    <property type="match status" value="1"/>
</dbReference>
<gene>
    <name evidence="2" type="ORF">DH2020_033036</name>
</gene>
<proteinExistence type="predicted"/>
<evidence type="ECO:0000313" key="3">
    <source>
        <dbReference type="Proteomes" id="UP001318860"/>
    </source>
</evidence>
<dbReference type="PANTHER" id="PTHR47481">
    <property type="match status" value="1"/>
</dbReference>
<evidence type="ECO:0000313" key="2">
    <source>
        <dbReference type="EMBL" id="KAK6133200.1"/>
    </source>
</evidence>